<keyword evidence="1" id="KW-0646">Protease inhibitor</keyword>
<dbReference type="AlphaFoldDB" id="A0A553NVF2"/>
<feature type="domain" description="Kazal-like" evidence="6">
    <location>
        <begin position="336"/>
        <end position="389"/>
    </location>
</feature>
<evidence type="ECO:0000256" key="1">
    <source>
        <dbReference type="ARBA" id="ARBA00022690"/>
    </source>
</evidence>
<sequence>MVNCYPEKMLRLFCLVLTTHESLAFIRATDLIKAQFQTQENIVDSVRGSSLPPSIVEDQWYKSKVETSNWNKVTGLEWGDDVDYFVKTHNDHEIRTIELPWSVPFYGRSVNTFNITTAGSIIMDQGSPLVFPSYIAPLMTLCTTTETKVTWTAIKELSPCESVCIWEGRDFVCGSDGIIYQNKCYLERQRCLSNPTLRVVSNDTCSAECQANCPTDYQPFCGSDQVTYPNLCKLNLKKCEEKDLVEHSPGTCDHVSTEEFYTYDESQTDPSDFEDDYDLDLELAQEKGCNTTCSKENQPICLNGDRDFANKCLMELAICAQNVTKIYWQMGSCSSKNPEKLCSTEGCTKELKPVCGNNGKTYGNLCILEHLSCMHNLNLTVVKLSACEISPGSDSDCPLAACTRENNPVCGTDGTTYRNRCLLDAAMECDSSLNFERLGPCKSDSIHLGPPSNIQQPIPQDMEPNHPEASSKPGKLFRGFIVVGSLFIVLLLGMVLLRRYNKQQRSNLVGNQMPEFGQNNFSIPNSEYNPMPTPVIRSHAAGAELNMMTRS</sequence>
<keyword evidence="3" id="KW-1015">Disulfide bond</keyword>
<keyword evidence="5" id="KW-0812">Transmembrane</keyword>
<keyword evidence="5" id="KW-1133">Transmembrane helix</keyword>
<reference evidence="7 8" key="1">
    <citation type="journal article" date="2018" name="Nat. Ecol. Evol.">
        <title>Genomic signatures of mitonuclear coevolution across populations of Tigriopus californicus.</title>
        <authorList>
            <person name="Barreto F.S."/>
            <person name="Watson E.T."/>
            <person name="Lima T.G."/>
            <person name="Willett C.S."/>
            <person name="Edmands S."/>
            <person name="Li W."/>
            <person name="Burton R.S."/>
        </authorList>
    </citation>
    <scope>NUCLEOTIDE SEQUENCE [LARGE SCALE GENOMIC DNA]</scope>
    <source>
        <strain evidence="7 8">San Diego</strain>
    </source>
</reference>
<evidence type="ECO:0000313" key="7">
    <source>
        <dbReference type="EMBL" id="TRY69402.1"/>
    </source>
</evidence>
<dbReference type="InterPro" id="IPR050653">
    <property type="entry name" value="Prot_Inhib_GrowthFact_Antg"/>
</dbReference>
<dbReference type="Proteomes" id="UP000318571">
    <property type="component" value="Chromosome 1"/>
</dbReference>
<comment type="caution">
    <text evidence="7">The sequence shown here is derived from an EMBL/GenBank/DDBJ whole genome shotgun (WGS) entry which is preliminary data.</text>
</comment>
<dbReference type="InterPro" id="IPR036058">
    <property type="entry name" value="Kazal_dom_sf"/>
</dbReference>
<keyword evidence="2" id="KW-0722">Serine protease inhibitor</keyword>
<dbReference type="GO" id="GO:0030154">
    <property type="term" value="P:cell differentiation"/>
    <property type="evidence" value="ECO:0007669"/>
    <property type="project" value="TreeGrafter"/>
</dbReference>
<feature type="domain" description="Kazal-like" evidence="6">
    <location>
        <begin position="391"/>
        <end position="443"/>
    </location>
</feature>
<keyword evidence="8" id="KW-1185">Reference proteome</keyword>
<dbReference type="PANTHER" id="PTHR10913:SF45">
    <property type="entry name" value="FOLLISTATIN, ISOFORM A-RELATED"/>
    <property type="match status" value="1"/>
</dbReference>
<accession>A0A553NVF2</accession>
<evidence type="ECO:0000256" key="2">
    <source>
        <dbReference type="ARBA" id="ARBA00022900"/>
    </source>
</evidence>
<dbReference type="Pfam" id="PF07648">
    <property type="entry name" value="Kazal_2"/>
    <property type="match status" value="2"/>
</dbReference>
<dbReference type="Pfam" id="PF00050">
    <property type="entry name" value="Kazal_1"/>
    <property type="match status" value="2"/>
</dbReference>
<gene>
    <name evidence="7" type="ORF">TCAL_08895</name>
</gene>
<dbReference type="STRING" id="6832.A0A553NVF2"/>
<evidence type="ECO:0000256" key="3">
    <source>
        <dbReference type="ARBA" id="ARBA00023157"/>
    </source>
</evidence>
<evidence type="ECO:0000256" key="5">
    <source>
        <dbReference type="SAM" id="Phobius"/>
    </source>
</evidence>
<feature type="domain" description="Kazal-like" evidence="6">
    <location>
        <begin position="199"/>
        <end position="254"/>
    </location>
</feature>
<dbReference type="CDD" id="cd00104">
    <property type="entry name" value="KAZAL_FS"/>
    <property type="match status" value="4"/>
</dbReference>
<dbReference type="InterPro" id="IPR002350">
    <property type="entry name" value="Kazal_dom"/>
</dbReference>
<dbReference type="Gene3D" id="3.30.60.30">
    <property type="match status" value="5"/>
</dbReference>
<dbReference type="SMART" id="SM00280">
    <property type="entry name" value="KAZAL"/>
    <property type="match status" value="5"/>
</dbReference>
<evidence type="ECO:0000259" key="6">
    <source>
        <dbReference type="PROSITE" id="PS51465"/>
    </source>
</evidence>
<organism evidence="7 8">
    <name type="scientific">Tigriopus californicus</name>
    <name type="common">Marine copepod</name>
    <dbReference type="NCBI Taxonomy" id="6832"/>
    <lineage>
        <taxon>Eukaryota</taxon>
        <taxon>Metazoa</taxon>
        <taxon>Ecdysozoa</taxon>
        <taxon>Arthropoda</taxon>
        <taxon>Crustacea</taxon>
        <taxon>Multicrustacea</taxon>
        <taxon>Hexanauplia</taxon>
        <taxon>Copepoda</taxon>
        <taxon>Harpacticoida</taxon>
        <taxon>Harpacticidae</taxon>
        <taxon>Tigriopus</taxon>
    </lineage>
</organism>
<feature type="region of interest" description="Disordered" evidence="4">
    <location>
        <begin position="452"/>
        <end position="471"/>
    </location>
</feature>
<dbReference type="PROSITE" id="PS51465">
    <property type="entry name" value="KAZAL_2"/>
    <property type="match status" value="3"/>
</dbReference>
<dbReference type="SUPFAM" id="SSF100895">
    <property type="entry name" value="Kazal-type serine protease inhibitors"/>
    <property type="match status" value="5"/>
</dbReference>
<evidence type="ECO:0000256" key="4">
    <source>
        <dbReference type="SAM" id="MobiDB-lite"/>
    </source>
</evidence>
<protein>
    <recommendedName>
        <fullName evidence="6">Kazal-like domain-containing protein</fullName>
    </recommendedName>
</protein>
<dbReference type="GO" id="GO:0005576">
    <property type="term" value="C:extracellular region"/>
    <property type="evidence" value="ECO:0007669"/>
    <property type="project" value="TreeGrafter"/>
</dbReference>
<keyword evidence="5" id="KW-0472">Membrane</keyword>
<proteinExistence type="predicted"/>
<dbReference type="EMBL" id="VCGU01000010">
    <property type="protein sequence ID" value="TRY69402.1"/>
    <property type="molecule type" value="Genomic_DNA"/>
</dbReference>
<feature type="transmembrane region" description="Helical" evidence="5">
    <location>
        <begin position="476"/>
        <end position="497"/>
    </location>
</feature>
<name>A0A553NVF2_TIGCA</name>
<dbReference type="PANTHER" id="PTHR10913">
    <property type="entry name" value="FOLLISTATIN-RELATED"/>
    <property type="match status" value="1"/>
</dbReference>
<evidence type="ECO:0000313" key="8">
    <source>
        <dbReference type="Proteomes" id="UP000318571"/>
    </source>
</evidence>